<evidence type="ECO:0000313" key="2">
    <source>
        <dbReference type="EMBL" id="CAL6057012.1"/>
    </source>
</evidence>
<reference evidence="1" key="1">
    <citation type="submission" date="2023-06" db="EMBL/GenBank/DDBJ databases">
        <authorList>
            <person name="Kurt Z."/>
        </authorList>
    </citation>
    <scope>NUCLEOTIDE SEQUENCE</scope>
</reference>
<comment type="caution">
    <text evidence="1">The sequence shown here is derived from an EMBL/GenBank/DDBJ whole genome shotgun (WGS) entry which is preliminary data.</text>
</comment>
<evidence type="ECO:0000313" key="1">
    <source>
        <dbReference type="EMBL" id="CAI9978000.1"/>
    </source>
</evidence>
<dbReference type="Proteomes" id="UP001642409">
    <property type="component" value="Unassembled WGS sequence"/>
</dbReference>
<name>A0AA86RHJ0_9EUKA</name>
<protein>
    <submittedName>
        <fullName evidence="2">Hypothetical_protein</fullName>
    </submittedName>
</protein>
<keyword evidence="3" id="KW-1185">Reference proteome</keyword>
<reference evidence="2 3" key="2">
    <citation type="submission" date="2024-07" db="EMBL/GenBank/DDBJ databases">
        <authorList>
            <person name="Akdeniz Z."/>
        </authorList>
    </citation>
    <scope>NUCLEOTIDE SEQUENCE [LARGE SCALE GENOMIC DNA]</scope>
</reference>
<dbReference type="AlphaFoldDB" id="A0AA86RHJ0"/>
<evidence type="ECO:0000313" key="3">
    <source>
        <dbReference type="Proteomes" id="UP001642409"/>
    </source>
</evidence>
<dbReference type="EMBL" id="CAXDID020000212">
    <property type="protein sequence ID" value="CAL6057012.1"/>
    <property type="molecule type" value="Genomic_DNA"/>
</dbReference>
<proteinExistence type="predicted"/>
<accession>A0AA86RHJ0</accession>
<gene>
    <name evidence="2" type="ORF">HINF_LOCUS47302</name>
    <name evidence="1" type="ORF">HINF_LOCUS65645</name>
</gene>
<organism evidence="1">
    <name type="scientific">Hexamita inflata</name>
    <dbReference type="NCBI Taxonomy" id="28002"/>
    <lineage>
        <taxon>Eukaryota</taxon>
        <taxon>Metamonada</taxon>
        <taxon>Diplomonadida</taxon>
        <taxon>Hexamitidae</taxon>
        <taxon>Hexamitinae</taxon>
        <taxon>Hexamita</taxon>
    </lineage>
</organism>
<sequence>MSSIINDKHLIRAIQKLLYLTDNNTSYIVYNVMNLPDIMYNLLFCQISYDLNVKLETIHTLFCELTTKYLYINQLAIDESFNTKLPVIETENQMDSKSQISNHKVIVVKRRDQKQQNKQSGKIPLSQFKQQFLQTIKTILMEFDISVSSYGITDKQICQILAKYFQSYDQNMFWDRVQGMITYKTKLQLKEYFQKSFLQCQYEQISEEDKQKITELTRTMSQSKPSEIVDVFFNQIGQQIYFRRKVIMFVHYLKRVCVK</sequence>
<dbReference type="EMBL" id="CATOUU010001182">
    <property type="protein sequence ID" value="CAI9978000.1"/>
    <property type="molecule type" value="Genomic_DNA"/>
</dbReference>